<organism evidence="1 2">
    <name type="scientific">Streptomyces roseochromogenus subsp. oscitans DS 12.976</name>
    <dbReference type="NCBI Taxonomy" id="1352936"/>
    <lineage>
        <taxon>Bacteria</taxon>
        <taxon>Bacillati</taxon>
        <taxon>Actinomycetota</taxon>
        <taxon>Actinomycetes</taxon>
        <taxon>Kitasatosporales</taxon>
        <taxon>Streptomycetaceae</taxon>
        <taxon>Streptomyces</taxon>
    </lineage>
</organism>
<reference evidence="1 2" key="1">
    <citation type="journal article" date="2014" name="Genome Announc.">
        <title>Draft Genome Sequence of Streptomyces roseochromogenes subsp. oscitans DS 12.976, Producer of the Aminocoumarin Antibiotic Clorobiocin.</title>
        <authorList>
            <person name="Ruckert C."/>
            <person name="Kalinowski J."/>
            <person name="Heide L."/>
            <person name="Apel A.K."/>
        </authorList>
    </citation>
    <scope>NUCLEOTIDE SEQUENCE [LARGE SCALE GENOMIC DNA]</scope>
    <source>
        <strain evidence="1 2">DS 12.976</strain>
    </source>
</reference>
<dbReference type="GO" id="GO:0016747">
    <property type="term" value="F:acyltransferase activity, transferring groups other than amino-acyl groups"/>
    <property type="evidence" value="ECO:0007669"/>
    <property type="project" value="UniProtKB-ARBA"/>
</dbReference>
<dbReference type="Gene3D" id="3.40.47.10">
    <property type="match status" value="1"/>
</dbReference>
<gene>
    <name evidence="1" type="ORF">M878_40195</name>
</gene>
<dbReference type="SUPFAM" id="SSF53901">
    <property type="entry name" value="Thiolase-like"/>
    <property type="match status" value="1"/>
</dbReference>
<evidence type="ECO:0008006" key="3">
    <source>
        <dbReference type="Google" id="ProtNLM"/>
    </source>
</evidence>
<proteinExistence type="predicted"/>
<evidence type="ECO:0000313" key="2">
    <source>
        <dbReference type="Proteomes" id="UP000017984"/>
    </source>
</evidence>
<dbReference type="PANTHER" id="PTHR34069">
    <property type="entry name" value="3-OXOACYL-[ACYL-CARRIER-PROTEIN] SYNTHASE 3"/>
    <property type="match status" value="1"/>
</dbReference>
<dbReference type="HOGENOM" id="CLU_2208629_0_0_11"/>
<dbReference type="GO" id="GO:0044550">
    <property type="term" value="P:secondary metabolite biosynthetic process"/>
    <property type="evidence" value="ECO:0007669"/>
    <property type="project" value="TreeGrafter"/>
</dbReference>
<dbReference type="EMBL" id="AWQX01000360">
    <property type="protein sequence ID" value="EST20034.1"/>
    <property type="molecule type" value="Genomic_DNA"/>
</dbReference>
<dbReference type="STRING" id="1352936.M878_40195"/>
<accession>V6JT15</accession>
<protein>
    <recommendedName>
        <fullName evidence="3">Beta-ketoacyl-[acyl-carrier-protein] synthase III N-terminal domain-containing protein</fullName>
    </recommendedName>
</protein>
<sequence>MRGVTLRGISGWLPAHVVSNEEIGAGLGVSGEWIERRTGICERRRVAPGTAASDLAVAAAAPLIEQATNPVQAVVVATMSPDHPCPATAPLGWWRRVWDWAVWPRGM</sequence>
<dbReference type="AlphaFoldDB" id="V6JT15"/>
<dbReference type="InterPro" id="IPR016039">
    <property type="entry name" value="Thiolase-like"/>
</dbReference>
<dbReference type="PANTHER" id="PTHR34069:SF2">
    <property type="entry name" value="BETA-KETOACYL-[ACYL-CARRIER-PROTEIN] SYNTHASE III"/>
    <property type="match status" value="1"/>
</dbReference>
<name>V6JT15_STRRC</name>
<keyword evidence="2" id="KW-1185">Reference proteome</keyword>
<evidence type="ECO:0000313" key="1">
    <source>
        <dbReference type="EMBL" id="EST20034.1"/>
    </source>
</evidence>
<comment type="caution">
    <text evidence="1">The sequence shown here is derived from an EMBL/GenBank/DDBJ whole genome shotgun (WGS) entry which is preliminary data.</text>
</comment>
<dbReference type="PATRIC" id="fig|1352936.5.peg.8321"/>
<dbReference type="Proteomes" id="UP000017984">
    <property type="component" value="Chromosome"/>
</dbReference>
<dbReference type="RefSeq" id="WP_023552868.1">
    <property type="nucleotide sequence ID" value="NZ_CM002285.1"/>
</dbReference>